<evidence type="ECO:0000259" key="6">
    <source>
        <dbReference type="PROSITE" id="PS51900"/>
    </source>
</evidence>
<dbReference type="PROSITE" id="PS51898">
    <property type="entry name" value="TYR_RECOMBINASE"/>
    <property type="match status" value="1"/>
</dbReference>
<dbReference type="Proteomes" id="UP001249505">
    <property type="component" value="Unassembled WGS sequence"/>
</dbReference>
<evidence type="ECO:0000259" key="5">
    <source>
        <dbReference type="PROSITE" id="PS51898"/>
    </source>
</evidence>
<dbReference type="InterPro" id="IPR044068">
    <property type="entry name" value="CB"/>
</dbReference>
<reference evidence="7 8" key="1">
    <citation type="submission" date="2023-07" db="EMBL/GenBank/DDBJ databases">
        <title>Novel Shewanella species isolated from Baltic Sea sediments.</title>
        <authorList>
            <person name="Martin-Rodriguez A.J."/>
        </authorList>
    </citation>
    <scope>NUCLEOTIDE SEQUENCE [LARGE SCALE GENOMIC DNA]</scope>
    <source>
        <strain evidence="7 8">SP2S1-2</strain>
    </source>
</reference>
<dbReference type="InterPro" id="IPR002104">
    <property type="entry name" value="Integrase_catalytic"/>
</dbReference>
<dbReference type="PROSITE" id="PS51900">
    <property type="entry name" value="CB"/>
    <property type="match status" value="1"/>
</dbReference>
<keyword evidence="3" id="KW-0233">DNA recombination</keyword>
<keyword evidence="1" id="KW-0229">DNA integration</keyword>
<sequence length="486" mass="56563">MKLYQLMWDLLLHTFNLIIVGAPNDDVIQQFHKTFNVSGSGNEPQNKDLKLIQVVHEWHSSKRKFLTVSVKDIPNFYIRILDIKNFQNNDTNELVPNSLAAMSFYSRVRESGTGKLKTRKICDLTPKQDLDNVISAHLLKLAKPQFHLTSTNLLTLDEYLKEYEVVLISKNPKTARNKINIIRYHFKQFLAYPIDKIDLKLLILWKESHIRKLTTKQKQQSECPYDLAESTLKGAISSLRAALRSASASPFHNYKIPEEIIHTSELKFIPKNLVHKYYSQEERVEIYQKLFVRDRNKLLGKIGSCPFYDYLTPLILICIYLGLRPSYALKIKKTDIYWESNMLIIRGDKGKVKQPQYTPLCNGLDVIIKEWLQHPIHSSKSQWLFPNPIDHKSHLVDYSKLVKNFKKTLSFEHFDFTTVRHTSATHFQSGGHDIFKTQRFLGHGNVTTTLRYSHHTDLDIKRCYTQYSEMVDNEILQARALVAGTK</sequence>
<dbReference type="PANTHER" id="PTHR30349:SF64">
    <property type="entry name" value="PROPHAGE INTEGRASE INTD-RELATED"/>
    <property type="match status" value="1"/>
</dbReference>
<dbReference type="PANTHER" id="PTHR30349">
    <property type="entry name" value="PHAGE INTEGRASE-RELATED"/>
    <property type="match status" value="1"/>
</dbReference>
<evidence type="ECO:0000256" key="4">
    <source>
        <dbReference type="PROSITE-ProRule" id="PRU01248"/>
    </source>
</evidence>
<organism evidence="7 8">
    <name type="scientific">Shewanella scandinavica</name>
    <dbReference type="NCBI Taxonomy" id="3063538"/>
    <lineage>
        <taxon>Bacteria</taxon>
        <taxon>Pseudomonadati</taxon>
        <taxon>Pseudomonadota</taxon>
        <taxon>Gammaproteobacteria</taxon>
        <taxon>Alteromonadales</taxon>
        <taxon>Shewanellaceae</taxon>
        <taxon>Shewanella</taxon>
    </lineage>
</organism>
<dbReference type="InterPro" id="IPR011010">
    <property type="entry name" value="DNA_brk_join_enz"/>
</dbReference>
<evidence type="ECO:0000256" key="3">
    <source>
        <dbReference type="ARBA" id="ARBA00023172"/>
    </source>
</evidence>
<evidence type="ECO:0000313" key="7">
    <source>
        <dbReference type="EMBL" id="MDT3280675.1"/>
    </source>
</evidence>
<name>A0ABU3FZ62_9GAMM</name>
<gene>
    <name evidence="7" type="ORF">Q4Q50_10300</name>
</gene>
<dbReference type="Gene3D" id="1.10.443.10">
    <property type="entry name" value="Intergrase catalytic core"/>
    <property type="match status" value="1"/>
</dbReference>
<protein>
    <submittedName>
        <fullName evidence="7">Site-specific integrase</fullName>
    </submittedName>
</protein>
<keyword evidence="2 4" id="KW-0238">DNA-binding</keyword>
<keyword evidence="8" id="KW-1185">Reference proteome</keyword>
<dbReference type="EMBL" id="JAUOES010000009">
    <property type="protein sequence ID" value="MDT3280675.1"/>
    <property type="molecule type" value="Genomic_DNA"/>
</dbReference>
<evidence type="ECO:0000313" key="8">
    <source>
        <dbReference type="Proteomes" id="UP001249505"/>
    </source>
</evidence>
<dbReference type="InterPro" id="IPR050090">
    <property type="entry name" value="Tyrosine_recombinase_XerCD"/>
</dbReference>
<dbReference type="RefSeq" id="WP_311899222.1">
    <property type="nucleotide sequence ID" value="NZ_JAUOES010000009.1"/>
</dbReference>
<accession>A0ABU3FZ62</accession>
<feature type="domain" description="Tyr recombinase" evidence="5">
    <location>
        <begin position="285"/>
        <end position="465"/>
    </location>
</feature>
<dbReference type="SUPFAM" id="SSF56349">
    <property type="entry name" value="DNA breaking-rejoining enzymes"/>
    <property type="match status" value="1"/>
</dbReference>
<dbReference type="Pfam" id="PF00589">
    <property type="entry name" value="Phage_integrase"/>
    <property type="match status" value="1"/>
</dbReference>
<dbReference type="CDD" id="cd00397">
    <property type="entry name" value="DNA_BRE_C"/>
    <property type="match status" value="1"/>
</dbReference>
<dbReference type="InterPro" id="IPR013762">
    <property type="entry name" value="Integrase-like_cat_sf"/>
</dbReference>
<evidence type="ECO:0000256" key="1">
    <source>
        <dbReference type="ARBA" id="ARBA00022908"/>
    </source>
</evidence>
<comment type="caution">
    <text evidence="7">The sequence shown here is derived from an EMBL/GenBank/DDBJ whole genome shotgun (WGS) entry which is preliminary data.</text>
</comment>
<evidence type="ECO:0000256" key="2">
    <source>
        <dbReference type="ARBA" id="ARBA00023125"/>
    </source>
</evidence>
<proteinExistence type="predicted"/>
<feature type="domain" description="Core-binding (CB)" evidence="6">
    <location>
        <begin position="154"/>
        <end position="247"/>
    </location>
</feature>